<sequence>MITPVEFSGSEIYVPVTMMHRGNQFSTSLLFDPSSPHTILPGRNADFLKADYLHAEKYQISREDQIVQEMRKLEVFKIGPHEYHDFLIVTQSGKGAVKRGILGADILKRYPYNLDKERKVIVWF</sequence>
<reference evidence="1 2" key="1">
    <citation type="submission" date="2016-11" db="EMBL/GenBank/DDBJ databases">
        <authorList>
            <person name="Jaros S."/>
            <person name="Januszkiewicz K."/>
            <person name="Wedrychowicz H."/>
        </authorList>
    </citation>
    <scope>NUCLEOTIDE SEQUENCE [LARGE SCALE GENOMIC DNA]</scope>
    <source>
        <strain evidence="1 2">DSM 9705</strain>
    </source>
</reference>
<gene>
    <name evidence="1" type="ORF">SAMN02745124_04140</name>
</gene>
<dbReference type="InterPro" id="IPR021109">
    <property type="entry name" value="Peptidase_aspartic_dom_sf"/>
</dbReference>
<evidence type="ECO:0000313" key="2">
    <source>
        <dbReference type="Proteomes" id="UP000184139"/>
    </source>
</evidence>
<dbReference type="RefSeq" id="WP_073379105.1">
    <property type="nucleotide sequence ID" value="NZ_FQXS01000041.1"/>
</dbReference>
<dbReference type="AlphaFoldDB" id="A0A1M5YKE1"/>
<dbReference type="STRING" id="1121409.SAMN02745124_04140"/>
<accession>A0A1M5YKE1</accession>
<name>A0A1M5YKE1_9BACT</name>
<dbReference type="OrthoDB" id="5394411at2"/>
<dbReference type="EMBL" id="FQXS01000041">
    <property type="protein sequence ID" value="SHI12470.1"/>
    <property type="molecule type" value="Genomic_DNA"/>
</dbReference>
<dbReference type="Proteomes" id="UP000184139">
    <property type="component" value="Unassembled WGS sequence"/>
</dbReference>
<keyword evidence="2" id="KW-1185">Reference proteome</keyword>
<dbReference type="Gene3D" id="2.40.70.10">
    <property type="entry name" value="Acid Proteases"/>
    <property type="match status" value="1"/>
</dbReference>
<proteinExistence type="predicted"/>
<organism evidence="1 2">
    <name type="scientific">Desulfofustis glycolicus DSM 9705</name>
    <dbReference type="NCBI Taxonomy" id="1121409"/>
    <lineage>
        <taxon>Bacteria</taxon>
        <taxon>Pseudomonadati</taxon>
        <taxon>Thermodesulfobacteriota</taxon>
        <taxon>Desulfobulbia</taxon>
        <taxon>Desulfobulbales</taxon>
        <taxon>Desulfocapsaceae</taxon>
        <taxon>Desulfofustis</taxon>
    </lineage>
</organism>
<protein>
    <submittedName>
        <fullName evidence="1">Uncharacterized protein</fullName>
    </submittedName>
</protein>
<evidence type="ECO:0000313" key="1">
    <source>
        <dbReference type="EMBL" id="SHI12470.1"/>
    </source>
</evidence>